<evidence type="ECO:0000313" key="3">
    <source>
        <dbReference type="Proteomes" id="UP001303222"/>
    </source>
</evidence>
<accession>A0AAN6NNM1</accession>
<dbReference type="Proteomes" id="UP001303222">
    <property type="component" value="Unassembled WGS sequence"/>
</dbReference>
<evidence type="ECO:0000256" key="1">
    <source>
        <dbReference type="SAM" id="MobiDB-lite"/>
    </source>
</evidence>
<feature type="region of interest" description="Disordered" evidence="1">
    <location>
        <begin position="384"/>
        <end position="407"/>
    </location>
</feature>
<dbReference type="AlphaFoldDB" id="A0AAN6NNM1"/>
<protein>
    <submittedName>
        <fullName evidence="2">Uncharacterized protein</fullName>
    </submittedName>
</protein>
<feature type="region of interest" description="Disordered" evidence="1">
    <location>
        <begin position="288"/>
        <end position="345"/>
    </location>
</feature>
<reference evidence="2" key="2">
    <citation type="submission" date="2023-06" db="EMBL/GenBank/DDBJ databases">
        <authorList>
            <consortium name="Lawrence Berkeley National Laboratory"/>
            <person name="Mondo S.J."/>
            <person name="Hensen N."/>
            <person name="Bonometti L."/>
            <person name="Westerberg I."/>
            <person name="Brannstrom I.O."/>
            <person name="Guillou S."/>
            <person name="Cros-Aarteil S."/>
            <person name="Calhoun S."/>
            <person name="Haridas S."/>
            <person name="Kuo A."/>
            <person name="Pangilinan J."/>
            <person name="Riley R."/>
            <person name="Labutti K."/>
            <person name="Andreopoulos B."/>
            <person name="Lipzen A."/>
            <person name="Chen C."/>
            <person name="Yanf M."/>
            <person name="Daum C."/>
            <person name="Ng V."/>
            <person name="Clum A."/>
            <person name="Steindorff A."/>
            <person name="Ohm R."/>
            <person name="Martin F."/>
            <person name="Silar P."/>
            <person name="Natvig D."/>
            <person name="Lalanne C."/>
            <person name="Gautier V."/>
            <person name="Ament-Velasquez S.L."/>
            <person name="Kruys A."/>
            <person name="Hutchinson M.I."/>
            <person name="Powell A.J."/>
            <person name="Barry K."/>
            <person name="Miller A.N."/>
            <person name="Grigoriev I.V."/>
            <person name="Debuchy R."/>
            <person name="Gladieux P."/>
            <person name="Thoren M.H."/>
            <person name="Johannesson H."/>
        </authorList>
    </citation>
    <scope>NUCLEOTIDE SEQUENCE</scope>
    <source>
        <strain evidence="2">CBS 626.80</strain>
    </source>
</reference>
<keyword evidence="3" id="KW-1185">Reference proteome</keyword>
<dbReference type="EMBL" id="MU859226">
    <property type="protein sequence ID" value="KAK3949147.1"/>
    <property type="molecule type" value="Genomic_DNA"/>
</dbReference>
<comment type="caution">
    <text evidence="2">The sequence shown here is derived from an EMBL/GenBank/DDBJ whole genome shotgun (WGS) entry which is preliminary data.</text>
</comment>
<evidence type="ECO:0000313" key="2">
    <source>
        <dbReference type="EMBL" id="KAK3949147.1"/>
    </source>
</evidence>
<proteinExistence type="predicted"/>
<reference evidence="2" key="1">
    <citation type="journal article" date="2023" name="Mol. Phylogenet. Evol.">
        <title>Genome-scale phylogeny and comparative genomics of the fungal order Sordariales.</title>
        <authorList>
            <person name="Hensen N."/>
            <person name="Bonometti L."/>
            <person name="Westerberg I."/>
            <person name="Brannstrom I.O."/>
            <person name="Guillou S."/>
            <person name="Cros-Aarteil S."/>
            <person name="Calhoun S."/>
            <person name="Haridas S."/>
            <person name="Kuo A."/>
            <person name="Mondo S."/>
            <person name="Pangilinan J."/>
            <person name="Riley R."/>
            <person name="LaButti K."/>
            <person name="Andreopoulos B."/>
            <person name="Lipzen A."/>
            <person name="Chen C."/>
            <person name="Yan M."/>
            <person name="Daum C."/>
            <person name="Ng V."/>
            <person name="Clum A."/>
            <person name="Steindorff A."/>
            <person name="Ohm R.A."/>
            <person name="Martin F."/>
            <person name="Silar P."/>
            <person name="Natvig D.O."/>
            <person name="Lalanne C."/>
            <person name="Gautier V."/>
            <person name="Ament-Velasquez S.L."/>
            <person name="Kruys A."/>
            <person name="Hutchinson M.I."/>
            <person name="Powell A.J."/>
            <person name="Barry K."/>
            <person name="Miller A.N."/>
            <person name="Grigoriev I.V."/>
            <person name="Debuchy R."/>
            <person name="Gladieux P."/>
            <person name="Hiltunen Thoren M."/>
            <person name="Johannesson H."/>
        </authorList>
    </citation>
    <scope>NUCLEOTIDE SEQUENCE</scope>
    <source>
        <strain evidence="2">CBS 626.80</strain>
    </source>
</reference>
<sequence>MVRGEQEDVTSNSNWQRQQYDTGPVVAGADLAQALPQSSVPLLQGTVTHNSHLHEDEGAGVGVGMMHVDIEQEAAIANVMSTGNHHGANGIGAAAAAAPVAGFATTPATLTKTTTTPTTTTTTTPHCLNTEYGGCFGSPRGCSLCSGASTVTMYSPYGSGWDPYVPVLTPSAAKNFVGWSGVDGNDFPVAADQLVMHNETSHRHPRDRGDVFGAGEINNKNQLLHSMFSTVGCGFPHSHQHSQHEVHQAQPQPQQFWPSPTHSSNADVMPMRMRESVPVPVMSLGTGTTSPVVVGGPGYPSSQHEGLLSFQQQQQQHYGNSSNSGQPQSLQHQPYDGMAHHHGHHPNPMIASPNLELGYHHGHNHPMTPTEMSFIMNMNLDMGREREDGSSSSQQQHYHRNFNNSSNVNNPMAGRMMLDNQHDHGQRPPSYVLSMPISMSSGASSNIGISIDSQSCQSPAASRPVAASPSVNINIVVSGVL</sequence>
<feature type="compositionally biased region" description="Polar residues" evidence="1">
    <location>
        <begin position="317"/>
        <end position="332"/>
    </location>
</feature>
<feature type="compositionally biased region" description="Low complexity" evidence="1">
    <location>
        <begin position="288"/>
        <end position="302"/>
    </location>
</feature>
<name>A0AAN6NNM1_9PEZI</name>
<organism evidence="2 3">
    <name type="scientific">Pseudoneurospora amorphoporcata</name>
    <dbReference type="NCBI Taxonomy" id="241081"/>
    <lineage>
        <taxon>Eukaryota</taxon>
        <taxon>Fungi</taxon>
        <taxon>Dikarya</taxon>
        <taxon>Ascomycota</taxon>
        <taxon>Pezizomycotina</taxon>
        <taxon>Sordariomycetes</taxon>
        <taxon>Sordariomycetidae</taxon>
        <taxon>Sordariales</taxon>
        <taxon>Sordariaceae</taxon>
        <taxon>Pseudoneurospora</taxon>
    </lineage>
</organism>
<gene>
    <name evidence="2" type="ORF">QBC32DRAFT_41777</name>
</gene>